<dbReference type="InterPro" id="IPR009279">
    <property type="entry name" value="Portal_Mu"/>
</dbReference>
<reference evidence="3" key="1">
    <citation type="journal article" date="2018" name="MSphere">
        <title>Fusobacterium Genomics Using MinION and Illumina Sequencing Enables Genome Completion and Correction.</title>
        <authorList>
            <person name="Todd S.M."/>
            <person name="Settlage R.E."/>
            <person name="Lahmers K.K."/>
            <person name="Slade D.J."/>
        </authorList>
    </citation>
    <scope>NUCLEOTIDE SEQUENCE [LARGE SCALE GENOMIC DNA]</scope>
    <source>
        <strain evidence="3">ATCC 27725</strain>
    </source>
</reference>
<dbReference type="EMBL" id="CP028103">
    <property type="protein sequence ID" value="AVQ31760.1"/>
    <property type="molecule type" value="Genomic_DNA"/>
</dbReference>
<feature type="domain" description="Phage head morphogenesis" evidence="1">
    <location>
        <begin position="537"/>
        <end position="646"/>
    </location>
</feature>
<keyword evidence="3" id="KW-1185">Reference proteome</keyword>
<dbReference type="GeneID" id="77468569"/>
<evidence type="ECO:0000313" key="2">
    <source>
        <dbReference type="EMBL" id="AVQ31760.1"/>
    </source>
</evidence>
<dbReference type="NCBIfam" id="TIGR01641">
    <property type="entry name" value="phageSPP1_gp7"/>
    <property type="match status" value="1"/>
</dbReference>
<dbReference type="Pfam" id="PF04233">
    <property type="entry name" value="Phage_Mu_F"/>
    <property type="match status" value="1"/>
</dbReference>
<gene>
    <name evidence="2" type="ORF">C4N18_11250</name>
</gene>
<dbReference type="RefSeq" id="WP_005948108.1">
    <property type="nucleotide sequence ID" value="NZ_CP028103.1"/>
</dbReference>
<organism evidence="2 3">
    <name type="scientific">Fusobacterium varium ATCC 27725</name>
    <dbReference type="NCBI Taxonomy" id="469618"/>
    <lineage>
        <taxon>Bacteria</taxon>
        <taxon>Fusobacteriati</taxon>
        <taxon>Fusobacteriota</taxon>
        <taxon>Fusobacteriia</taxon>
        <taxon>Fusobacteriales</taxon>
        <taxon>Fusobacteriaceae</taxon>
        <taxon>Fusobacterium</taxon>
    </lineage>
</organism>
<sequence>MIKIKKEMFASIVTRLFSEKNGTLETISNDVINKIMTDIDIASAIQKLERAVSGRKLVPIAKKTELKELEKEIQERFSGIKFNRIINHLITARYYGYSCFEIVYKKDFSIDTLIPISAEYIYYRDKKWKLRIGTEEIVLNRDKFLLSIHKWNPAKPEGTSIFECCHQTFLDKDMYIKQLRGLASEYGDIIIVYPFDINMNEEEKEELRKNVENLHGKKSIGVPVVFSENFDLGKTVEFIKLSDLDPKIYTELENREKEKLVQNILGSTLTIDNGGGTGSYSLGEIHKEGFDEVVEEICKFVTDSLFQLLEIDSKYHGYNPKDFEFTLEKIFTEEEKIAREKQQEELKTVKLDNLQKLSSTGYKVTAEYISEHLGISLESFIEKPEQIYANGIGAEFSKKKLDDLFEKNKEKILMFEESISSGMKDFTETVTKQLKEKFKEIKNINDLESFSFDLSELKEKMIIAYLKGYIDELENPLTEFSSDEENPFNLPFSKAINWFIKKFPILYDHLDDVTKKVNETFFYIKRSLELETTRTLYNSLLDNLSNGGTFKDWLEASKTILDKTGLGDSPWYLELVYRNNMQSLYNAGAFYNQELNKKNKPYGLYDAIDDERTSEICQILNGKVYPLDHAFWNRYLPPNHHGCRSKRITLSREELEEYGLTVSKTVTKEIKDLKNKMGNFYGTQVSGIKKAIKQKEKEIEEMKNQLKLKI</sequence>
<dbReference type="InterPro" id="IPR006528">
    <property type="entry name" value="Phage_head_morphogenesis_dom"/>
</dbReference>
<protein>
    <submittedName>
        <fullName evidence="2">Phage head morphogenesis protein</fullName>
    </submittedName>
</protein>
<evidence type="ECO:0000259" key="1">
    <source>
        <dbReference type="Pfam" id="PF04233"/>
    </source>
</evidence>
<proteinExistence type="predicted"/>
<dbReference type="Proteomes" id="UP000241238">
    <property type="component" value="Chromosome"/>
</dbReference>
<name>A0ABN5JJF3_FUSVA</name>
<accession>A0ABN5JJF3</accession>
<dbReference type="Pfam" id="PF06074">
    <property type="entry name" value="Portal_Mu"/>
    <property type="match status" value="1"/>
</dbReference>
<evidence type="ECO:0000313" key="3">
    <source>
        <dbReference type="Proteomes" id="UP000241238"/>
    </source>
</evidence>